<dbReference type="PANTHER" id="PTHR36966">
    <property type="entry name" value="REP-ASSOCIATED TYROSINE TRANSPOSASE"/>
    <property type="match status" value="1"/>
</dbReference>
<dbReference type="InterPro" id="IPR002686">
    <property type="entry name" value="Transposase_17"/>
</dbReference>
<dbReference type="NCBIfam" id="NF047646">
    <property type="entry name" value="REP_Tyr_transpos"/>
    <property type="match status" value="1"/>
</dbReference>
<feature type="domain" description="Transposase IS200-like" evidence="1">
    <location>
        <begin position="20"/>
        <end position="134"/>
    </location>
</feature>
<dbReference type="OrthoDB" id="9791101at2"/>
<name>A0A120AGE6_9GAMM</name>
<organism evidence="2 3">
    <name type="scientific">Lysobacter capsici AZ78</name>
    <dbReference type="NCBI Taxonomy" id="1444315"/>
    <lineage>
        <taxon>Bacteria</taxon>
        <taxon>Pseudomonadati</taxon>
        <taxon>Pseudomonadota</taxon>
        <taxon>Gammaproteobacteria</taxon>
        <taxon>Lysobacterales</taxon>
        <taxon>Lysobacteraceae</taxon>
        <taxon>Lysobacter</taxon>
    </lineage>
</organism>
<proteinExistence type="predicted"/>
<evidence type="ECO:0000259" key="1">
    <source>
        <dbReference type="SMART" id="SM01321"/>
    </source>
</evidence>
<evidence type="ECO:0000313" key="2">
    <source>
        <dbReference type="EMBL" id="KWS04477.1"/>
    </source>
</evidence>
<dbReference type="Gene3D" id="3.30.70.1290">
    <property type="entry name" value="Transposase IS200-like"/>
    <property type="match status" value="1"/>
</dbReference>
<dbReference type="SMART" id="SM01321">
    <property type="entry name" value="Y1_Tnp"/>
    <property type="match status" value="1"/>
</dbReference>
<dbReference type="GO" id="GO:0004803">
    <property type="term" value="F:transposase activity"/>
    <property type="evidence" value="ECO:0007669"/>
    <property type="project" value="InterPro"/>
</dbReference>
<dbReference type="InterPro" id="IPR052715">
    <property type="entry name" value="RAYT_transposase"/>
</dbReference>
<comment type="caution">
    <text evidence="2">The sequence shown here is derived from an EMBL/GenBank/DDBJ whole genome shotgun (WGS) entry which is preliminary data.</text>
</comment>
<dbReference type="EMBL" id="JAJA02000001">
    <property type="protein sequence ID" value="KWS04477.1"/>
    <property type="molecule type" value="Genomic_DNA"/>
</dbReference>
<dbReference type="AlphaFoldDB" id="A0A120AGE6"/>
<keyword evidence="3" id="KW-1185">Reference proteome</keyword>
<reference evidence="2 3" key="1">
    <citation type="journal article" date="2014" name="Genome Announc.">
        <title>Draft Genome Sequence of Lysobacter capsici AZ78, a Bacterium Antagonistic to Plant-Pathogenic Oomycetes.</title>
        <authorList>
            <person name="Puopolo G."/>
            <person name="Sonego P."/>
            <person name="Engelen K."/>
            <person name="Pertot I."/>
        </authorList>
    </citation>
    <scope>NUCLEOTIDE SEQUENCE [LARGE SCALE GENOMIC DNA]</scope>
    <source>
        <strain evidence="2 3">AZ78</strain>
    </source>
</reference>
<accession>A0A120AGE6</accession>
<dbReference type="RefSeq" id="WP_153018997.1">
    <property type="nucleotide sequence ID" value="NZ_JAJA02000001.1"/>
</dbReference>
<dbReference type="SUPFAM" id="SSF143422">
    <property type="entry name" value="Transposase IS200-like"/>
    <property type="match status" value="1"/>
</dbReference>
<dbReference type="Pfam" id="PF01797">
    <property type="entry name" value="Y1_Tnp"/>
    <property type="match status" value="1"/>
</dbReference>
<evidence type="ECO:0000313" key="3">
    <source>
        <dbReference type="Proteomes" id="UP000023435"/>
    </source>
</evidence>
<dbReference type="GO" id="GO:0043565">
    <property type="term" value="F:sequence-specific DNA binding"/>
    <property type="evidence" value="ECO:0007669"/>
    <property type="project" value="TreeGrafter"/>
</dbReference>
<dbReference type="GO" id="GO:0006313">
    <property type="term" value="P:DNA transposition"/>
    <property type="evidence" value="ECO:0007669"/>
    <property type="project" value="InterPro"/>
</dbReference>
<protein>
    <submittedName>
        <fullName evidence="2">Transposase</fullName>
    </submittedName>
</protein>
<dbReference type="InterPro" id="IPR036515">
    <property type="entry name" value="Transposase_17_sf"/>
</dbReference>
<dbReference type="Proteomes" id="UP000023435">
    <property type="component" value="Unassembled WGS sequence"/>
</dbReference>
<dbReference type="PANTHER" id="PTHR36966:SF1">
    <property type="entry name" value="REP-ASSOCIATED TYROSINE TRANSPOSASE"/>
    <property type="match status" value="1"/>
</dbReference>
<gene>
    <name evidence="2" type="ORF">AZ78_2026</name>
</gene>
<sequence>MNSSDPQPGQRALRRGRWSEQQRIYLVTTVCIRRRRIFASDHCADIAARAIADPGKWLGATLLCWVLMPDHWHGLIELHSDIRLESVVASLKGRAARAVNRSLHRKGMVWAPGFDDRALREDDVLRAARYIVANPKRAGLVQRVDDYPYWDAVWLEQQRRG</sequence>